<organism evidence="3 4">
    <name type="scientific">Nesidiocoris tenuis</name>
    <dbReference type="NCBI Taxonomy" id="355587"/>
    <lineage>
        <taxon>Eukaryota</taxon>
        <taxon>Metazoa</taxon>
        <taxon>Ecdysozoa</taxon>
        <taxon>Arthropoda</taxon>
        <taxon>Hexapoda</taxon>
        <taxon>Insecta</taxon>
        <taxon>Pterygota</taxon>
        <taxon>Neoptera</taxon>
        <taxon>Paraneoptera</taxon>
        <taxon>Hemiptera</taxon>
        <taxon>Heteroptera</taxon>
        <taxon>Panheteroptera</taxon>
        <taxon>Cimicomorpha</taxon>
        <taxon>Miridae</taxon>
        <taxon>Dicyphina</taxon>
        <taxon>Nesidiocoris</taxon>
    </lineage>
</organism>
<dbReference type="AlphaFoldDB" id="A0A6H5GGM9"/>
<dbReference type="Proteomes" id="UP000479000">
    <property type="component" value="Unassembled WGS sequence"/>
</dbReference>
<feature type="transmembrane region" description="Helical" evidence="2">
    <location>
        <begin position="152"/>
        <end position="171"/>
    </location>
</feature>
<keyword evidence="2" id="KW-0812">Transmembrane</keyword>
<protein>
    <submittedName>
        <fullName evidence="3">Uncharacterized protein</fullName>
    </submittedName>
</protein>
<feature type="region of interest" description="Disordered" evidence="1">
    <location>
        <begin position="23"/>
        <end position="48"/>
    </location>
</feature>
<keyword evidence="2" id="KW-0472">Membrane</keyword>
<evidence type="ECO:0000313" key="3">
    <source>
        <dbReference type="EMBL" id="CAB0001129.1"/>
    </source>
</evidence>
<name>A0A6H5GGM9_9HEMI</name>
<reference evidence="3 4" key="1">
    <citation type="submission" date="2020-02" db="EMBL/GenBank/DDBJ databases">
        <authorList>
            <person name="Ferguson B K."/>
        </authorList>
    </citation>
    <scope>NUCLEOTIDE SEQUENCE [LARGE SCALE GENOMIC DNA]</scope>
</reference>
<feature type="compositionally biased region" description="Polar residues" evidence="1">
    <location>
        <begin position="23"/>
        <end position="36"/>
    </location>
</feature>
<accession>A0A6H5GGM9</accession>
<evidence type="ECO:0000256" key="1">
    <source>
        <dbReference type="SAM" id="MobiDB-lite"/>
    </source>
</evidence>
<dbReference type="EMBL" id="CADCXU010010426">
    <property type="protein sequence ID" value="CAB0001129.1"/>
    <property type="molecule type" value="Genomic_DNA"/>
</dbReference>
<evidence type="ECO:0000313" key="4">
    <source>
        <dbReference type="Proteomes" id="UP000479000"/>
    </source>
</evidence>
<sequence length="209" mass="23619">MKQVHLRIPAYIVSREVPITSLRLSSSTENSPPEFSSESRADRDPTGCACHFADGKKENGPPIFKPNERWRFDFASHEKNGRRKCVSRAQPFNTVGSWREMELLSFGYQGSRTLPKSDSSSETSRQDVPLRSLGMIDVFALRGRAICKSGTILRSMLTYFAISILIMSLFVEDEWGVYAGEKLLPESSTFLEHQGMTTGKRFFFLFEGS</sequence>
<evidence type="ECO:0000256" key="2">
    <source>
        <dbReference type="SAM" id="Phobius"/>
    </source>
</evidence>
<proteinExistence type="predicted"/>
<keyword evidence="4" id="KW-1185">Reference proteome</keyword>
<keyword evidence="2" id="KW-1133">Transmembrane helix</keyword>
<gene>
    <name evidence="3" type="ORF">NTEN_LOCUS6916</name>
</gene>